<evidence type="ECO:0000256" key="15">
    <source>
        <dbReference type="RuleBase" id="RU000488"/>
    </source>
</evidence>
<evidence type="ECO:0000256" key="5">
    <source>
        <dbReference type="ARBA" id="ARBA00022448"/>
    </source>
</evidence>
<evidence type="ECO:0000256" key="7">
    <source>
        <dbReference type="ARBA" id="ARBA00022723"/>
    </source>
</evidence>
<comment type="similarity">
    <text evidence="3 15">Belongs to the mitochondrial carrier (TC 2.A.29) family.</text>
</comment>
<evidence type="ECO:0000256" key="9">
    <source>
        <dbReference type="ARBA" id="ARBA00022792"/>
    </source>
</evidence>
<dbReference type="SUPFAM" id="SSF103506">
    <property type="entry name" value="Mitochondrial carrier"/>
    <property type="match status" value="1"/>
</dbReference>
<keyword evidence="12" id="KW-0496">Mitochondrion</keyword>
<keyword evidence="11" id="KW-1133">Transmembrane helix</keyword>
<sequence>MSDPERQTSDERLEALFHKLDTRNEGHLDLDGFQRGLKRINHPLKHADGLIADILHAVDTSNDGLIQFSEFKAFFQGAERELLRIFRSVDTNHNGHIDKTELKAALNRAGIVVDPPERLEDFFAMIDRNNDGEISFEEWRDFLMFIPQEASLKTIYSYYLATVNVNPEGDVNLSDELNLQGLGYFLAGGLAGAISRTATAPFDRLKVYLIAQTKSLPKDVAAAAAQAQPVVAAQRVVGPFKHAVSELWRAGGVRSFFAGNGLNVIKVLPESAIKFGSFEAAKRTLARLEGVEDTAHISQVSRFIAGGVGGVVSQFAIYPIDTLKFRVQCNMVEKGLHGNKLIVDTLRKSWKSGGITSFYRGLPLALCGIFPYSAIDMGTYEFAKRTYIAGQAKRLGCKEADVRMPQWMTLGIGAASGCVGATMVYPINLLRTRLQAQGTIQHPQTYTGMVDVTMRTLNTEGFLGLWRGLTPNLMKVLPAVSISYLVYENSKAVMGLK</sequence>
<dbReference type="PROSITE" id="PS50920">
    <property type="entry name" value="SOLCAR"/>
    <property type="match status" value="3"/>
</dbReference>
<dbReference type="Gene3D" id="1.50.40.10">
    <property type="entry name" value="Mitochondrial carrier domain"/>
    <property type="match status" value="1"/>
</dbReference>
<evidence type="ECO:0000256" key="10">
    <source>
        <dbReference type="ARBA" id="ARBA00022837"/>
    </source>
</evidence>
<evidence type="ECO:0000256" key="2">
    <source>
        <dbReference type="ARBA" id="ARBA00004448"/>
    </source>
</evidence>
<name>A0A4V3SHS9_9PEZI</name>
<organism evidence="17 18">
    <name type="scientific">Ascodesmis nigricans</name>
    <dbReference type="NCBI Taxonomy" id="341454"/>
    <lineage>
        <taxon>Eukaryota</taxon>
        <taxon>Fungi</taxon>
        <taxon>Dikarya</taxon>
        <taxon>Ascomycota</taxon>
        <taxon>Pezizomycotina</taxon>
        <taxon>Pezizomycetes</taxon>
        <taxon>Pezizales</taxon>
        <taxon>Ascodesmidaceae</taxon>
        <taxon>Ascodesmis</taxon>
    </lineage>
</organism>
<evidence type="ECO:0000256" key="13">
    <source>
        <dbReference type="ARBA" id="ARBA00023136"/>
    </source>
</evidence>
<feature type="repeat" description="Solcar" evidence="14">
    <location>
        <begin position="405"/>
        <end position="493"/>
    </location>
</feature>
<comment type="subcellular location">
    <subcellularLocation>
        <location evidence="2">Mitochondrion inner membrane</location>
        <topology evidence="2">Multi-pass membrane protein</topology>
    </subcellularLocation>
</comment>
<dbReference type="PANTHER" id="PTHR24089">
    <property type="entry name" value="SOLUTE CARRIER FAMILY 25"/>
    <property type="match status" value="1"/>
</dbReference>
<evidence type="ECO:0000256" key="6">
    <source>
        <dbReference type="ARBA" id="ARBA00022692"/>
    </source>
</evidence>
<dbReference type="AlphaFoldDB" id="A0A4V3SHS9"/>
<dbReference type="InParanoid" id="A0A4V3SHS9"/>
<dbReference type="FunFam" id="1.50.40.10:FF:000016">
    <property type="entry name" value="Solute carrier family 25 member 23"/>
    <property type="match status" value="1"/>
</dbReference>
<evidence type="ECO:0000313" key="17">
    <source>
        <dbReference type="EMBL" id="TGZ77404.1"/>
    </source>
</evidence>
<evidence type="ECO:0000313" key="18">
    <source>
        <dbReference type="Proteomes" id="UP000298138"/>
    </source>
</evidence>
<feature type="domain" description="EF-hand" evidence="16">
    <location>
        <begin position="114"/>
        <end position="149"/>
    </location>
</feature>
<gene>
    <name evidence="17" type="ORF">EX30DRAFT_374724</name>
</gene>
<dbReference type="PRINTS" id="PR00926">
    <property type="entry name" value="MITOCARRIER"/>
</dbReference>
<dbReference type="InterPro" id="IPR011992">
    <property type="entry name" value="EF-hand-dom_pair"/>
</dbReference>
<comment type="function">
    <text evidence="1">Mitochondrial transporter that mediates uptake of thiamine pyrophosphate (ThPP) into mitochondria.</text>
</comment>
<evidence type="ECO:0000256" key="12">
    <source>
        <dbReference type="ARBA" id="ARBA00023128"/>
    </source>
</evidence>
<dbReference type="Gene3D" id="1.10.238.10">
    <property type="entry name" value="EF-hand"/>
    <property type="match status" value="1"/>
</dbReference>
<dbReference type="GO" id="GO:0055085">
    <property type="term" value="P:transmembrane transport"/>
    <property type="evidence" value="ECO:0007669"/>
    <property type="project" value="InterPro"/>
</dbReference>
<dbReference type="InterPro" id="IPR002067">
    <property type="entry name" value="MCP"/>
</dbReference>
<dbReference type="EMBL" id="ML220154">
    <property type="protein sequence ID" value="TGZ77404.1"/>
    <property type="molecule type" value="Genomic_DNA"/>
</dbReference>
<feature type="repeat" description="Solcar" evidence="14">
    <location>
        <begin position="179"/>
        <end position="284"/>
    </location>
</feature>
<dbReference type="Pfam" id="PF13499">
    <property type="entry name" value="EF-hand_7"/>
    <property type="match status" value="2"/>
</dbReference>
<feature type="domain" description="EF-hand" evidence="16">
    <location>
        <begin position="77"/>
        <end position="112"/>
    </location>
</feature>
<keyword evidence="18" id="KW-1185">Reference proteome</keyword>
<reference evidence="17 18" key="1">
    <citation type="submission" date="2019-04" db="EMBL/GenBank/DDBJ databases">
        <title>Comparative genomics and transcriptomics to analyze fruiting body development in filamentous ascomycetes.</title>
        <authorList>
            <consortium name="DOE Joint Genome Institute"/>
            <person name="Lutkenhaus R."/>
            <person name="Traeger S."/>
            <person name="Breuer J."/>
            <person name="Kuo A."/>
            <person name="Lipzen A."/>
            <person name="Pangilinan J."/>
            <person name="Dilworth D."/>
            <person name="Sandor L."/>
            <person name="Poggeler S."/>
            <person name="Barry K."/>
            <person name="Grigoriev I.V."/>
            <person name="Nowrousian M."/>
        </authorList>
    </citation>
    <scope>NUCLEOTIDE SEQUENCE [LARGE SCALE GENOMIC DNA]</scope>
    <source>
        <strain evidence="17 18">CBS 389.68</strain>
    </source>
</reference>
<dbReference type="InterPro" id="IPR018108">
    <property type="entry name" value="MCP_transmembrane"/>
</dbReference>
<accession>A0A4V3SHS9</accession>
<keyword evidence="5 15" id="KW-0813">Transport</keyword>
<dbReference type="OrthoDB" id="270584at2759"/>
<dbReference type="CDD" id="cd00051">
    <property type="entry name" value="EFh"/>
    <property type="match status" value="1"/>
</dbReference>
<dbReference type="PROSITE" id="PS50222">
    <property type="entry name" value="EF_HAND_2"/>
    <property type="match status" value="3"/>
</dbReference>
<evidence type="ECO:0000256" key="14">
    <source>
        <dbReference type="PROSITE-ProRule" id="PRU00282"/>
    </source>
</evidence>
<dbReference type="InterPro" id="IPR023395">
    <property type="entry name" value="MCP_dom_sf"/>
</dbReference>
<dbReference type="GO" id="GO:0005743">
    <property type="term" value="C:mitochondrial inner membrane"/>
    <property type="evidence" value="ECO:0007669"/>
    <property type="project" value="UniProtKB-SubCell"/>
</dbReference>
<keyword evidence="13 14" id="KW-0472">Membrane</keyword>
<keyword evidence="10" id="KW-0106">Calcium</keyword>
<feature type="repeat" description="Solcar" evidence="14">
    <location>
        <begin position="297"/>
        <end position="386"/>
    </location>
</feature>
<dbReference type="SUPFAM" id="SSF47473">
    <property type="entry name" value="EF-hand"/>
    <property type="match status" value="1"/>
</dbReference>
<dbReference type="STRING" id="341454.A0A4V3SHS9"/>
<dbReference type="PROSITE" id="PS00018">
    <property type="entry name" value="EF_HAND_1"/>
    <property type="match status" value="2"/>
</dbReference>
<dbReference type="GO" id="GO:0005509">
    <property type="term" value="F:calcium ion binding"/>
    <property type="evidence" value="ECO:0007669"/>
    <property type="project" value="InterPro"/>
</dbReference>
<evidence type="ECO:0000256" key="4">
    <source>
        <dbReference type="ARBA" id="ARBA00021935"/>
    </source>
</evidence>
<feature type="domain" description="EF-hand" evidence="16">
    <location>
        <begin position="8"/>
        <end position="43"/>
    </location>
</feature>
<keyword evidence="8" id="KW-0677">Repeat</keyword>
<keyword evidence="9" id="KW-0999">Mitochondrion inner membrane</keyword>
<evidence type="ECO:0000256" key="1">
    <source>
        <dbReference type="ARBA" id="ARBA00002238"/>
    </source>
</evidence>
<dbReference type="Proteomes" id="UP000298138">
    <property type="component" value="Unassembled WGS sequence"/>
</dbReference>
<dbReference type="FunCoup" id="A0A4V3SHS9">
    <property type="interactions" value="4"/>
</dbReference>
<proteinExistence type="inferred from homology"/>
<dbReference type="Pfam" id="PF00153">
    <property type="entry name" value="Mito_carr"/>
    <property type="match status" value="3"/>
</dbReference>
<protein>
    <recommendedName>
        <fullName evidence="4">Mitochondrial thiamine pyrophosphate carrier 1</fullName>
    </recommendedName>
</protein>
<evidence type="ECO:0000256" key="3">
    <source>
        <dbReference type="ARBA" id="ARBA00006375"/>
    </source>
</evidence>
<dbReference type="InterPro" id="IPR018247">
    <property type="entry name" value="EF_Hand_1_Ca_BS"/>
</dbReference>
<keyword evidence="6 14" id="KW-0812">Transmembrane</keyword>
<evidence type="ECO:0000256" key="11">
    <source>
        <dbReference type="ARBA" id="ARBA00022989"/>
    </source>
</evidence>
<evidence type="ECO:0000259" key="16">
    <source>
        <dbReference type="PROSITE" id="PS50222"/>
    </source>
</evidence>
<keyword evidence="7" id="KW-0479">Metal-binding</keyword>
<dbReference type="InterPro" id="IPR002048">
    <property type="entry name" value="EF_hand_dom"/>
</dbReference>
<dbReference type="SMART" id="SM00054">
    <property type="entry name" value="EFh"/>
    <property type="match status" value="4"/>
</dbReference>
<evidence type="ECO:0000256" key="8">
    <source>
        <dbReference type="ARBA" id="ARBA00022737"/>
    </source>
</evidence>